<keyword evidence="2" id="KW-1185">Reference proteome</keyword>
<comment type="caution">
    <text evidence="1">The sequence shown here is derived from an EMBL/GenBank/DDBJ whole genome shotgun (WGS) entry which is preliminary data.</text>
</comment>
<dbReference type="AlphaFoldDB" id="A0A8E0VRI0"/>
<gene>
    <name evidence="1" type="ORF">FBUS_01089</name>
</gene>
<evidence type="ECO:0000313" key="2">
    <source>
        <dbReference type="Proteomes" id="UP000728185"/>
    </source>
</evidence>
<evidence type="ECO:0008006" key="3">
    <source>
        <dbReference type="Google" id="ProtNLM"/>
    </source>
</evidence>
<dbReference type="OrthoDB" id="10359326at2759"/>
<organism evidence="1 2">
    <name type="scientific">Fasciolopsis buskii</name>
    <dbReference type="NCBI Taxonomy" id="27845"/>
    <lineage>
        <taxon>Eukaryota</taxon>
        <taxon>Metazoa</taxon>
        <taxon>Spiralia</taxon>
        <taxon>Lophotrochozoa</taxon>
        <taxon>Platyhelminthes</taxon>
        <taxon>Trematoda</taxon>
        <taxon>Digenea</taxon>
        <taxon>Plagiorchiida</taxon>
        <taxon>Echinostomata</taxon>
        <taxon>Echinostomatoidea</taxon>
        <taxon>Fasciolidae</taxon>
        <taxon>Fasciolopsis</taxon>
    </lineage>
</organism>
<dbReference type="InterPro" id="IPR043159">
    <property type="entry name" value="Lectin_gal-bd_sf"/>
</dbReference>
<name>A0A8E0VRI0_9TREM</name>
<dbReference type="Proteomes" id="UP000728185">
    <property type="component" value="Unassembled WGS sequence"/>
</dbReference>
<dbReference type="Gene3D" id="2.60.120.740">
    <property type="match status" value="1"/>
</dbReference>
<accession>A0A8E0VRI0</accession>
<protein>
    <recommendedName>
        <fullName evidence="3">SUEL-type lectin domain-containing protein</fullName>
    </recommendedName>
</protein>
<reference evidence="1" key="1">
    <citation type="submission" date="2019-05" db="EMBL/GenBank/DDBJ databases">
        <title>Annotation for the trematode Fasciolopsis buski.</title>
        <authorList>
            <person name="Choi Y.-J."/>
        </authorList>
    </citation>
    <scope>NUCLEOTIDE SEQUENCE</scope>
    <source>
        <strain evidence="1">HT</strain>
        <tissue evidence="1">Whole worm</tissue>
    </source>
</reference>
<proteinExistence type="predicted"/>
<dbReference type="EMBL" id="LUCM01000735">
    <property type="protein sequence ID" value="KAA0200110.1"/>
    <property type="molecule type" value="Genomic_DNA"/>
</dbReference>
<evidence type="ECO:0000313" key="1">
    <source>
        <dbReference type="EMBL" id="KAA0200110.1"/>
    </source>
</evidence>
<sequence>MQSCVMQRFEETLRSHSFRNNSNDSHRRNADSADELWSIFARTSLVICQPDSAQFRCPPRMHIRPLLTSVLTEPGKLSRNENVSPHCFRSDMSHWTKDPRQQNKLIQQCRHADEHETIRHMCEGRNMCRVSFDSLFSNKSSDCAQLNAPIKLEYKCLPGKQEYVVV</sequence>